<evidence type="ECO:0000259" key="1">
    <source>
        <dbReference type="Pfam" id="PF07238"/>
    </source>
</evidence>
<evidence type="ECO:0000313" key="3">
    <source>
        <dbReference type="Proteomes" id="UP000199657"/>
    </source>
</evidence>
<reference evidence="2 3" key="1">
    <citation type="submission" date="2016-10" db="EMBL/GenBank/DDBJ databases">
        <authorList>
            <person name="de Groot N.N."/>
        </authorList>
    </citation>
    <scope>NUCLEOTIDE SEQUENCE [LARGE SCALE GENOMIC DNA]</scope>
    <source>
        <strain evidence="2 3">CGMCC 1.6291</strain>
    </source>
</reference>
<dbReference type="InterPro" id="IPR009875">
    <property type="entry name" value="PilZ_domain"/>
</dbReference>
<dbReference type="Gene3D" id="2.40.10.220">
    <property type="entry name" value="predicted glycosyltransferase like domains"/>
    <property type="match status" value="1"/>
</dbReference>
<proteinExistence type="predicted"/>
<name>A0A1H8V2Q7_9GAMM</name>
<dbReference type="EMBL" id="FOEG01000009">
    <property type="protein sequence ID" value="SEP09681.1"/>
    <property type="molecule type" value="Genomic_DNA"/>
</dbReference>
<organism evidence="2 3">
    <name type="scientific">Aquisalimonas asiatica</name>
    <dbReference type="NCBI Taxonomy" id="406100"/>
    <lineage>
        <taxon>Bacteria</taxon>
        <taxon>Pseudomonadati</taxon>
        <taxon>Pseudomonadota</taxon>
        <taxon>Gammaproteobacteria</taxon>
        <taxon>Chromatiales</taxon>
        <taxon>Ectothiorhodospiraceae</taxon>
        <taxon>Aquisalimonas</taxon>
    </lineage>
</organism>
<dbReference type="SUPFAM" id="SSF141371">
    <property type="entry name" value="PilZ domain-like"/>
    <property type="match status" value="1"/>
</dbReference>
<dbReference type="STRING" id="406100.SAMN04488052_10991"/>
<feature type="domain" description="PilZ" evidence="1">
    <location>
        <begin position="110"/>
        <end position="206"/>
    </location>
</feature>
<evidence type="ECO:0000313" key="2">
    <source>
        <dbReference type="EMBL" id="SEP09681.1"/>
    </source>
</evidence>
<dbReference type="Pfam" id="PF07238">
    <property type="entry name" value="PilZ"/>
    <property type="match status" value="1"/>
</dbReference>
<sequence length="213" mass="24062">MTRHDAWTILTVDERRFLRELFAESRRRGDDTTTEERVVIEADSGQSGFVQRLLASGRLRLIVDGDGETLQYSLDVDPDSLASRELKLRARYPVLVDRRGRARSLRVRPGNGEVRVRDHGGRLQQADVVDISTSGVFLQGEEAKEVSSGASLSGLHLQLPNHDGVRVGGRVVRVRRSGDRVGVAMAFDRRDMDRDSRSALREYVFERYQQRSA</sequence>
<protein>
    <submittedName>
        <fullName evidence="2">PilZ domain-containing protein</fullName>
    </submittedName>
</protein>
<dbReference type="AlphaFoldDB" id="A0A1H8V2Q7"/>
<dbReference type="Proteomes" id="UP000199657">
    <property type="component" value="Unassembled WGS sequence"/>
</dbReference>
<dbReference type="GO" id="GO:0035438">
    <property type="term" value="F:cyclic-di-GMP binding"/>
    <property type="evidence" value="ECO:0007669"/>
    <property type="project" value="InterPro"/>
</dbReference>
<keyword evidence="3" id="KW-1185">Reference proteome</keyword>
<accession>A0A1H8V2Q7</accession>
<dbReference type="RefSeq" id="WP_091645570.1">
    <property type="nucleotide sequence ID" value="NZ_FOEG01000009.1"/>
</dbReference>
<gene>
    <name evidence="2" type="ORF">SAMN04488052_10991</name>
</gene>